<dbReference type="EMBL" id="VAHF01000002">
    <property type="protein sequence ID" value="TXG68231.1"/>
    <property type="molecule type" value="Genomic_DNA"/>
</dbReference>
<dbReference type="SUPFAM" id="SSF53098">
    <property type="entry name" value="Ribonuclease H-like"/>
    <property type="match status" value="1"/>
</dbReference>
<evidence type="ECO:0000256" key="4">
    <source>
        <dbReference type="ARBA" id="ARBA00022801"/>
    </source>
</evidence>
<evidence type="ECO:0000256" key="1">
    <source>
        <dbReference type="ARBA" id="ARBA00022490"/>
    </source>
</evidence>
<protein>
    <recommendedName>
        <fullName evidence="6">YqgF/RNase H-like domain-containing protein</fullName>
    </recommendedName>
</protein>
<dbReference type="Proteomes" id="UP000323000">
    <property type="component" value="Chromosome 2"/>
</dbReference>
<keyword evidence="3" id="KW-0540">Nuclease</keyword>
<dbReference type="SMART" id="SM00732">
    <property type="entry name" value="YqgFc"/>
    <property type="match status" value="1"/>
</dbReference>
<dbReference type="InterPro" id="IPR037027">
    <property type="entry name" value="YqgF/RNaseH-like_dom_sf"/>
</dbReference>
<keyword evidence="8" id="KW-1185">Reference proteome</keyword>
<name>A0A5C7IGG3_9ROSI</name>
<evidence type="ECO:0000256" key="2">
    <source>
        <dbReference type="ARBA" id="ARBA00022517"/>
    </source>
</evidence>
<dbReference type="InterPro" id="IPR012337">
    <property type="entry name" value="RNaseH-like_sf"/>
</dbReference>
<evidence type="ECO:0000313" key="8">
    <source>
        <dbReference type="Proteomes" id="UP000323000"/>
    </source>
</evidence>
<proteinExistence type="predicted"/>
<dbReference type="GO" id="GO:0016787">
    <property type="term" value="F:hydrolase activity"/>
    <property type="evidence" value="ECO:0007669"/>
    <property type="project" value="UniProtKB-KW"/>
</dbReference>
<organism evidence="7 8">
    <name type="scientific">Acer yangbiense</name>
    <dbReference type="NCBI Taxonomy" id="1000413"/>
    <lineage>
        <taxon>Eukaryota</taxon>
        <taxon>Viridiplantae</taxon>
        <taxon>Streptophyta</taxon>
        <taxon>Embryophyta</taxon>
        <taxon>Tracheophyta</taxon>
        <taxon>Spermatophyta</taxon>
        <taxon>Magnoliopsida</taxon>
        <taxon>eudicotyledons</taxon>
        <taxon>Gunneridae</taxon>
        <taxon>Pentapetalae</taxon>
        <taxon>rosids</taxon>
        <taxon>malvids</taxon>
        <taxon>Sapindales</taxon>
        <taxon>Sapindaceae</taxon>
        <taxon>Hippocastanoideae</taxon>
        <taxon>Acereae</taxon>
        <taxon>Acer</taxon>
    </lineage>
</organism>
<dbReference type="InterPro" id="IPR005227">
    <property type="entry name" value="YqgF"/>
</dbReference>
<gene>
    <name evidence="7" type="ORF">EZV62_003166</name>
</gene>
<comment type="caution">
    <text evidence="7">The sequence shown here is derived from an EMBL/GenBank/DDBJ whole genome shotgun (WGS) entry which is preliminary data.</text>
</comment>
<accession>A0A5C7IGG3</accession>
<dbReference type="InterPro" id="IPR006641">
    <property type="entry name" value="YqgF/RNaseH-like_dom"/>
</dbReference>
<dbReference type="GO" id="GO:0004518">
    <property type="term" value="F:nuclease activity"/>
    <property type="evidence" value="ECO:0007669"/>
    <property type="project" value="UniProtKB-KW"/>
</dbReference>
<dbReference type="Pfam" id="PF03652">
    <property type="entry name" value="RuvX"/>
    <property type="match status" value="1"/>
</dbReference>
<dbReference type="PANTHER" id="PTHR33317">
    <property type="entry name" value="POLYNUCLEOTIDYL TRANSFERASE, RIBONUCLEASE H-LIKE SUPERFAMILY PROTEIN"/>
    <property type="match status" value="1"/>
</dbReference>
<evidence type="ECO:0000259" key="6">
    <source>
        <dbReference type="SMART" id="SM00732"/>
    </source>
</evidence>
<dbReference type="OrthoDB" id="10261669at2759"/>
<reference evidence="8" key="1">
    <citation type="journal article" date="2019" name="Gigascience">
        <title>De novo genome assembly of the endangered Acer yangbiense, a plant species with extremely small populations endemic to Yunnan Province, China.</title>
        <authorList>
            <person name="Yang J."/>
            <person name="Wariss H.M."/>
            <person name="Tao L."/>
            <person name="Zhang R."/>
            <person name="Yun Q."/>
            <person name="Hollingsworth P."/>
            <person name="Dao Z."/>
            <person name="Luo G."/>
            <person name="Guo H."/>
            <person name="Ma Y."/>
            <person name="Sun W."/>
        </authorList>
    </citation>
    <scope>NUCLEOTIDE SEQUENCE [LARGE SCALE GENOMIC DNA]</scope>
    <source>
        <strain evidence="8">cv. Malutang</strain>
    </source>
</reference>
<keyword evidence="2" id="KW-0690">Ribosome biogenesis</keyword>
<dbReference type="GO" id="GO:0000967">
    <property type="term" value="P:rRNA 5'-end processing"/>
    <property type="evidence" value="ECO:0007669"/>
    <property type="project" value="TreeGrafter"/>
</dbReference>
<sequence>MAVEREDGDENRSGSEMRRTRKQPEWTDEADSAAIMMRTMENSNEDPSSVRTLKQPRLVWTPQLHKWLYTNQTRTENSSSPRIRSRPTLRSDTTLLFAATRPSPQMEYLKPVSFYKKIFKDILKKEDHLKPGRLLGLDVSDKYVSLAVSDWKNLTAVPLRVVDRQEINMSSMADMIQSLIPEYNLVGFVFGAGCIRPPIDVRMQKFIDDLCETGKFKGLKYTFWDYGIASQNAEFVFKQHVKFTLEILNQPPYMSETIMEMSLAVFALQGYLDCTKKLVKEDWD</sequence>
<dbReference type="AlphaFoldDB" id="A0A5C7IGG3"/>
<evidence type="ECO:0000256" key="5">
    <source>
        <dbReference type="SAM" id="MobiDB-lite"/>
    </source>
</evidence>
<evidence type="ECO:0000256" key="3">
    <source>
        <dbReference type="ARBA" id="ARBA00022722"/>
    </source>
</evidence>
<dbReference type="PANTHER" id="PTHR33317:SF1">
    <property type="entry name" value="POLYNUCLEOTIDYL TRANSFERASE, RIBONUCLEASE H-LIKE SUPERFAMILY PROTEIN"/>
    <property type="match status" value="1"/>
</dbReference>
<keyword evidence="4" id="KW-0378">Hydrolase</keyword>
<feature type="domain" description="YqgF/RNase H-like" evidence="6">
    <location>
        <begin position="132"/>
        <end position="233"/>
    </location>
</feature>
<feature type="compositionally biased region" description="Basic and acidic residues" evidence="5">
    <location>
        <begin position="10"/>
        <end position="25"/>
    </location>
</feature>
<dbReference type="Gene3D" id="3.30.420.140">
    <property type="entry name" value="YqgF/RNase H-like domain"/>
    <property type="match status" value="1"/>
</dbReference>
<feature type="region of interest" description="Disordered" evidence="5">
    <location>
        <begin position="1"/>
        <end position="29"/>
    </location>
</feature>
<evidence type="ECO:0000313" key="7">
    <source>
        <dbReference type="EMBL" id="TXG68231.1"/>
    </source>
</evidence>
<keyword evidence="1" id="KW-0963">Cytoplasm</keyword>